<proteinExistence type="predicted"/>
<feature type="region of interest" description="Disordered" evidence="1">
    <location>
        <begin position="43"/>
        <end position="66"/>
    </location>
</feature>
<evidence type="ECO:0000256" key="1">
    <source>
        <dbReference type="SAM" id="MobiDB-lite"/>
    </source>
</evidence>
<reference evidence="2" key="2">
    <citation type="journal article" date="2015" name="Data Brief">
        <title>Shoot transcriptome of the giant reed, Arundo donax.</title>
        <authorList>
            <person name="Barrero R.A."/>
            <person name="Guerrero F.D."/>
            <person name="Moolhuijzen P."/>
            <person name="Goolsby J.A."/>
            <person name="Tidwell J."/>
            <person name="Bellgard S.E."/>
            <person name="Bellgard M.I."/>
        </authorList>
    </citation>
    <scope>NUCLEOTIDE SEQUENCE</scope>
    <source>
        <tissue evidence="2">Shoot tissue taken approximately 20 cm above the soil surface</tissue>
    </source>
</reference>
<name>A0A0A9FXB6_ARUDO</name>
<sequence length="66" mass="7611">MGVDEDTIDWATRVIDLAKFQRMEMPPYLEEAPNKMNLEIHQTNQPTKDKTKTNSNQSLTKGLIFS</sequence>
<reference evidence="2" key="1">
    <citation type="submission" date="2014-09" db="EMBL/GenBank/DDBJ databases">
        <authorList>
            <person name="Magalhaes I.L.F."/>
            <person name="Oliveira U."/>
            <person name="Santos F.R."/>
            <person name="Vidigal T.H.D.A."/>
            <person name="Brescovit A.D."/>
            <person name="Santos A.J."/>
        </authorList>
    </citation>
    <scope>NUCLEOTIDE SEQUENCE</scope>
    <source>
        <tissue evidence="2">Shoot tissue taken approximately 20 cm above the soil surface</tissue>
    </source>
</reference>
<evidence type="ECO:0000313" key="2">
    <source>
        <dbReference type="EMBL" id="JAE17475.1"/>
    </source>
</evidence>
<accession>A0A0A9FXB6</accession>
<organism evidence="2">
    <name type="scientific">Arundo donax</name>
    <name type="common">Giant reed</name>
    <name type="synonym">Donax arundinaceus</name>
    <dbReference type="NCBI Taxonomy" id="35708"/>
    <lineage>
        <taxon>Eukaryota</taxon>
        <taxon>Viridiplantae</taxon>
        <taxon>Streptophyta</taxon>
        <taxon>Embryophyta</taxon>
        <taxon>Tracheophyta</taxon>
        <taxon>Spermatophyta</taxon>
        <taxon>Magnoliopsida</taxon>
        <taxon>Liliopsida</taxon>
        <taxon>Poales</taxon>
        <taxon>Poaceae</taxon>
        <taxon>PACMAD clade</taxon>
        <taxon>Arundinoideae</taxon>
        <taxon>Arundineae</taxon>
        <taxon>Arundo</taxon>
    </lineage>
</organism>
<protein>
    <submittedName>
        <fullName evidence="2">Uncharacterized protein</fullName>
    </submittedName>
</protein>
<dbReference type="AlphaFoldDB" id="A0A0A9FXB6"/>
<dbReference type="EMBL" id="GBRH01180421">
    <property type="protein sequence ID" value="JAE17475.1"/>
    <property type="molecule type" value="Transcribed_RNA"/>
</dbReference>